<feature type="transmembrane region" description="Helical" evidence="2">
    <location>
        <begin position="534"/>
        <end position="556"/>
    </location>
</feature>
<dbReference type="OrthoDB" id="202545at2759"/>
<keyword evidence="2" id="KW-1133">Transmembrane helix</keyword>
<keyword evidence="2" id="KW-0472">Membrane</keyword>
<evidence type="ECO:0000256" key="1">
    <source>
        <dbReference type="SAM" id="MobiDB-lite"/>
    </source>
</evidence>
<reference evidence="3 4" key="1">
    <citation type="submission" date="2018-05" db="EMBL/GenBank/DDBJ databases">
        <title>Whole genome sequencing for identification of molecular markers to develop diagnostic detection tools for the regulated plant pathogen Lachnellula willkommii.</title>
        <authorList>
            <person name="Giroux E."/>
            <person name="Bilodeau G."/>
        </authorList>
    </citation>
    <scope>NUCLEOTIDE SEQUENCE [LARGE SCALE GENOMIC DNA]</scope>
    <source>
        <strain evidence="3 4">CBS 625.97</strain>
    </source>
</reference>
<evidence type="ECO:0000313" key="4">
    <source>
        <dbReference type="Proteomes" id="UP000481288"/>
    </source>
</evidence>
<feature type="transmembrane region" description="Helical" evidence="2">
    <location>
        <begin position="96"/>
        <end position="117"/>
    </location>
</feature>
<dbReference type="AlphaFoldDB" id="A0A7D8YP83"/>
<dbReference type="EMBL" id="QGMG01001183">
    <property type="protein sequence ID" value="TVY50336.1"/>
    <property type="molecule type" value="Genomic_DNA"/>
</dbReference>
<dbReference type="PANTHER" id="PTHR42044">
    <property type="entry name" value="DUF676 DOMAIN-CONTAINING PROTEIN-RELATED"/>
    <property type="match status" value="1"/>
</dbReference>
<feature type="region of interest" description="Disordered" evidence="1">
    <location>
        <begin position="295"/>
        <end position="327"/>
    </location>
</feature>
<dbReference type="Proteomes" id="UP000481288">
    <property type="component" value="Unassembled WGS sequence"/>
</dbReference>
<organism evidence="3 4">
    <name type="scientific">Lachnellula cervina</name>
    <dbReference type="NCBI Taxonomy" id="1316786"/>
    <lineage>
        <taxon>Eukaryota</taxon>
        <taxon>Fungi</taxon>
        <taxon>Dikarya</taxon>
        <taxon>Ascomycota</taxon>
        <taxon>Pezizomycotina</taxon>
        <taxon>Leotiomycetes</taxon>
        <taxon>Helotiales</taxon>
        <taxon>Lachnaceae</taxon>
        <taxon>Lachnellula</taxon>
    </lineage>
</organism>
<protein>
    <submittedName>
        <fullName evidence="3">Uncharacterized protein</fullName>
    </submittedName>
</protein>
<accession>A0A7D8YP83</accession>
<sequence>MAGTRFYGSQVGGRSVTPHSYTGSPLALLHHDILSAFSFYNLLPNIILPLNPCLSGEFCELYPSAANLWAMFLHLLLFCMQLPFILSIPFWLLFPVWMVVVGVLMFALVNNALCFLLNGSRGRFVSEPKYAEAREEHEHEQWIFLNGVAVGKHWMQSNINRLALTFGRPVLGVHNKTSGIIFDVLQCLIQRNFNYATMDIRDGYKIVKSTLYNPNLTKVIFILHSQGAIEGGMILDWLLQELPQDLLSKLEIYTFGNAANHFNNPHLHLLSQSAALQNPRRATLTRTRTHIINHNQNQNHHLANPDSDDMNMNEKPTPKHETTSTPQGKTIHHIEHYAHTSDPVSRLGVLQFIYAPPLSATAPRFMGRVFEYGANGGHQFCMHYLDTMFPLQKCGEGGEGVGGSGFEGCADGDGQGNGFMGQDVEWWGRGAGREGLESSALSAAGRFDDKGDGEGEGEGEGERGVGIDEMSPVSASSTMNALRGEFENGRGFTKKARYKVRELSRLWLYRNGGVRGRTRLIGGLRGWLRSEYPFAFFALNLAQLLALFWVFTFVYVQIFSHIYIHPCYPVLRPKYHSSSQ</sequence>
<name>A0A7D8YP83_9HELO</name>
<feature type="region of interest" description="Disordered" evidence="1">
    <location>
        <begin position="442"/>
        <end position="469"/>
    </location>
</feature>
<proteinExistence type="predicted"/>
<keyword evidence="4" id="KW-1185">Reference proteome</keyword>
<evidence type="ECO:0000256" key="2">
    <source>
        <dbReference type="SAM" id="Phobius"/>
    </source>
</evidence>
<keyword evidence="2" id="KW-0812">Transmembrane</keyword>
<comment type="caution">
    <text evidence="3">The sequence shown here is derived from an EMBL/GenBank/DDBJ whole genome shotgun (WGS) entry which is preliminary data.</text>
</comment>
<gene>
    <name evidence="3" type="ORF">LCER1_G008010</name>
</gene>
<evidence type="ECO:0000313" key="3">
    <source>
        <dbReference type="EMBL" id="TVY50336.1"/>
    </source>
</evidence>
<dbReference type="PANTHER" id="PTHR42044:SF2">
    <property type="entry name" value="DUF676 DOMAIN-CONTAINING PROTEIN"/>
    <property type="match status" value="1"/>
</dbReference>
<feature type="transmembrane region" description="Helical" evidence="2">
    <location>
        <begin position="68"/>
        <end position="90"/>
    </location>
</feature>